<proteinExistence type="predicted"/>
<sequence>MTLDPYLQKQVELGMDGADILHGHLKTLMYEAEQQLDLCIQAEEESEEAMDSMARTEASGYLDALSEIYGLTYAIAFAKQDIKNRREVFGE</sequence>
<organism evidence="2">
    <name type="scientific">uncultured Caudovirales phage</name>
    <dbReference type="NCBI Taxonomy" id="2100421"/>
    <lineage>
        <taxon>Viruses</taxon>
        <taxon>Duplodnaviria</taxon>
        <taxon>Heunggongvirae</taxon>
        <taxon>Uroviricota</taxon>
        <taxon>Caudoviricetes</taxon>
        <taxon>Peduoviridae</taxon>
        <taxon>Maltschvirus</taxon>
        <taxon>Maltschvirus maltsch</taxon>
    </lineage>
</organism>
<name>A0A6J5RF32_9CAUD</name>
<dbReference type="EMBL" id="LR797076">
    <property type="protein sequence ID" value="CAB4185383.1"/>
    <property type="molecule type" value="Genomic_DNA"/>
</dbReference>
<evidence type="ECO:0000313" key="2">
    <source>
        <dbReference type="EMBL" id="CAB4193086.1"/>
    </source>
</evidence>
<dbReference type="EMBL" id="LR797198">
    <property type="protein sequence ID" value="CAB4193086.1"/>
    <property type="molecule type" value="Genomic_DNA"/>
</dbReference>
<gene>
    <name evidence="1" type="ORF">UFOVP1119_41</name>
    <name evidence="2" type="ORF">UFOVP1238_15</name>
</gene>
<accession>A0A6J5RF32</accession>
<reference evidence="2" key="1">
    <citation type="submission" date="2020-05" db="EMBL/GenBank/DDBJ databases">
        <authorList>
            <person name="Chiriac C."/>
            <person name="Salcher M."/>
            <person name="Ghai R."/>
            <person name="Kavagutti S V."/>
        </authorList>
    </citation>
    <scope>NUCLEOTIDE SEQUENCE</scope>
</reference>
<evidence type="ECO:0000313" key="1">
    <source>
        <dbReference type="EMBL" id="CAB4185383.1"/>
    </source>
</evidence>
<protein>
    <submittedName>
        <fullName evidence="2">Uncharacterized protein</fullName>
    </submittedName>
</protein>